<dbReference type="RefSeq" id="WP_121083474.1">
    <property type="nucleotide sequence ID" value="NZ_RBZU01000001.1"/>
</dbReference>
<gene>
    <name evidence="6" type="primary">hutC</name>
    <name evidence="6" type="ORF">D7S86_03575</name>
</gene>
<evidence type="ECO:0000256" key="1">
    <source>
        <dbReference type="ARBA" id="ARBA00023015"/>
    </source>
</evidence>
<feature type="domain" description="HTH gntR-type" evidence="5">
    <location>
        <begin position="11"/>
        <end position="79"/>
    </location>
</feature>
<reference evidence="6 7" key="1">
    <citation type="submission" date="2018-10" db="EMBL/GenBank/DDBJ databases">
        <title>Robbsia sp. DHC34, isolated from soil.</title>
        <authorList>
            <person name="Gao Z.-H."/>
            <person name="Qiu L.-H."/>
        </authorList>
    </citation>
    <scope>NUCLEOTIDE SEQUENCE [LARGE SCALE GENOMIC DNA]</scope>
    <source>
        <strain evidence="6 7">DHC34</strain>
    </source>
</reference>
<dbReference type="Pfam" id="PF07702">
    <property type="entry name" value="UTRA"/>
    <property type="match status" value="1"/>
</dbReference>
<dbReference type="FunFam" id="1.10.10.10:FF:000079">
    <property type="entry name" value="GntR family transcriptional regulator"/>
    <property type="match status" value="1"/>
</dbReference>
<name>A0A494Y9H3_9BURK</name>
<keyword evidence="1" id="KW-0805">Transcription regulation</keyword>
<dbReference type="InterPro" id="IPR050679">
    <property type="entry name" value="Bact_HTH_transcr_reg"/>
</dbReference>
<comment type="caution">
    <text evidence="6">The sequence shown here is derived from an EMBL/GenBank/DDBJ whole genome shotgun (WGS) entry which is preliminary data.</text>
</comment>
<dbReference type="Gene3D" id="3.40.1410.10">
    <property type="entry name" value="Chorismate lyase-like"/>
    <property type="match status" value="1"/>
</dbReference>
<dbReference type="GO" id="GO:0003700">
    <property type="term" value="F:DNA-binding transcription factor activity"/>
    <property type="evidence" value="ECO:0007669"/>
    <property type="project" value="UniProtKB-UniRule"/>
</dbReference>
<keyword evidence="3" id="KW-0804">Transcription</keyword>
<dbReference type="PROSITE" id="PS50949">
    <property type="entry name" value="HTH_GNTR"/>
    <property type="match status" value="1"/>
</dbReference>
<evidence type="ECO:0000256" key="2">
    <source>
        <dbReference type="ARBA" id="ARBA00023125"/>
    </source>
</evidence>
<dbReference type="PANTHER" id="PTHR44846:SF16">
    <property type="entry name" value="TRANSCRIPTIONAL REGULATOR PHNF-RELATED"/>
    <property type="match status" value="1"/>
</dbReference>
<dbReference type="Gene3D" id="1.10.10.10">
    <property type="entry name" value="Winged helix-like DNA-binding domain superfamily/Winged helix DNA-binding domain"/>
    <property type="match status" value="1"/>
</dbReference>
<dbReference type="InterPro" id="IPR036388">
    <property type="entry name" value="WH-like_DNA-bd_sf"/>
</dbReference>
<dbReference type="CDD" id="cd07377">
    <property type="entry name" value="WHTH_GntR"/>
    <property type="match status" value="1"/>
</dbReference>
<dbReference type="SMART" id="SM00866">
    <property type="entry name" value="UTRA"/>
    <property type="match status" value="1"/>
</dbReference>
<evidence type="ECO:0000256" key="3">
    <source>
        <dbReference type="ARBA" id="ARBA00023163"/>
    </source>
</evidence>
<dbReference type="InterPro" id="IPR000524">
    <property type="entry name" value="Tscrpt_reg_HTH_GntR"/>
</dbReference>
<dbReference type="GO" id="GO:0006547">
    <property type="term" value="P:L-histidine metabolic process"/>
    <property type="evidence" value="ECO:0007669"/>
    <property type="project" value="UniProtKB-UniRule"/>
</dbReference>
<dbReference type="SUPFAM" id="SSF46785">
    <property type="entry name" value="Winged helix' DNA-binding domain"/>
    <property type="match status" value="1"/>
</dbReference>
<dbReference type="PANTHER" id="PTHR44846">
    <property type="entry name" value="MANNOSYL-D-GLYCERATE TRANSPORT/METABOLISM SYSTEM REPRESSOR MNGR-RELATED"/>
    <property type="match status" value="1"/>
</dbReference>
<dbReference type="InterPro" id="IPR036390">
    <property type="entry name" value="WH_DNA-bd_sf"/>
</dbReference>
<dbReference type="GO" id="GO:0003677">
    <property type="term" value="F:DNA binding"/>
    <property type="evidence" value="ECO:0007669"/>
    <property type="project" value="UniProtKB-UniRule"/>
</dbReference>
<dbReference type="AlphaFoldDB" id="A0A494Y9H3"/>
<dbReference type="SUPFAM" id="SSF64288">
    <property type="entry name" value="Chorismate lyase-like"/>
    <property type="match status" value="1"/>
</dbReference>
<dbReference type="Pfam" id="PF00392">
    <property type="entry name" value="GntR"/>
    <property type="match status" value="1"/>
</dbReference>
<dbReference type="OrthoDB" id="9808698at2"/>
<keyword evidence="7" id="KW-1185">Reference proteome</keyword>
<protein>
    <recommendedName>
        <fullName evidence="4">Histidine utilization repressor</fullName>
    </recommendedName>
</protein>
<dbReference type="PRINTS" id="PR00035">
    <property type="entry name" value="HTHGNTR"/>
</dbReference>
<evidence type="ECO:0000313" key="7">
    <source>
        <dbReference type="Proteomes" id="UP000270342"/>
    </source>
</evidence>
<accession>A0A494Y9H3</accession>
<proteinExistence type="predicted"/>
<sequence length="237" mass="26978">MESDTQPAKTPPAYEQIKRYVIRQIEAGTWRDGDMIPSESELVKQFGVARMTVTRALRELSGERVLTRVQGAGTFVAARKYEATLVEIGNIADEIAARGHRHRAHVLSLDESRDPAALEALGLAHGPAFHSRIVHYEEDEPIQHEDRFVNPAVFPEYLKQDFTQYTPNQYMVRVAPIQRAEYRIFAQQADAALRRLLRMEIGEPCLMLWRRTWVGTQVATSVTLSHPANRFQFSGSF</sequence>
<dbReference type="Proteomes" id="UP000270342">
    <property type="component" value="Unassembled WGS sequence"/>
</dbReference>
<evidence type="ECO:0000256" key="4">
    <source>
        <dbReference type="NCBIfam" id="TIGR02018"/>
    </source>
</evidence>
<dbReference type="EMBL" id="RBZU01000001">
    <property type="protein sequence ID" value="RKP59006.1"/>
    <property type="molecule type" value="Genomic_DNA"/>
</dbReference>
<evidence type="ECO:0000259" key="5">
    <source>
        <dbReference type="PROSITE" id="PS50949"/>
    </source>
</evidence>
<organism evidence="6 7">
    <name type="scientific">Pararobbsia silviterrae</name>
    <dbReference type="NCBI Taxonomy" id="1792498"/>
    <lineage>
        <taxon>Bacteria</taxon>
        <taxon>Pseudomonadati</taxon>
        <taxon>Pseudomonadota</taxon>
        <taxon>Betaproteobacteria</taxon>
        <taxon>Burkholderiales</taxon>
        <taxon>Burkholderiaceae</taxon>
        <taxon>Pararobbsia</taxon>
    </lineage>
</organism>
<dbReference type="SMART" id="SM00345">
    <property type="entry name" value="HTH_GNTR"/>
    <property type="match status" value="1"/>
</dbReference>
<dbReference type="InterPro" id="IPR028978">
    <property type="entry name" value="Chorismate_lyase_/UTRA_dom_sf"/>
</dbReference>
<evidence type="ECO:0000313" key="6">
    <source>
        <dbReference type="EMBL" id="RKP59006.1"/>
    </source>
</evidence>
<dbReference type="NCBIfam" id="TIGR02018">
    <property type="entry name" value="his_ut_repres"/>
    <property type="match status" value="1"/>
</dbReference>
<dbReference type="GO" id="GO:0045892">
    <property type="term" value="P:negative regulation of DNA-templated transcription"/>
    <property type="evidence" value="ECO:0007669"/>
    <property type="project" value="UniProtKB-UniRule"/>
</dbReference>
<dbReference type="InterPro" id="IPR011663">
    <property type="entry name" value="UTRA"/>
</dbReference>
<keyword evidence="2" id="KW-0238">DNA-binding</keyword>
<dbReference type="InterPro" id="IPR010248">
    <property type="entry name" value="His_ut_repres"/>
</dbReference>